<comment type="caution">
    <text evidence="1">The sequence shown here is derived from an EMBL/GenBank/DDBJ whole genome shotgun (WGS) entry which is preliminary data.</text>
</comment>
<reference evidence="2" key="1">
    <citation type="journal article" date="2019" name="Int. J. Syst. Evol. Microbiol.">
        <title>The Global Catalogue of Microorganisms (GCM) 10K type strain sequencing project: providing services to taxonomists for standard genome sequencing and annotation.</title>
        <authorList>
            <consortium name="The Broad Institute Genomics Platform"/>
            <consortium name="The Broad Institute Genome Sequencing Center for Infectious Disease"/>
            <person name="Wu L."/>
            <person name="Ma J."/>
        </authorList>
    </citation>
    <scope>NUCLEOTIDE SEQUENCE [LARGE SCALE GENOMIC DNA]</scope>
    <source>
        <strain evidence="2">CGMCC 4.1530</strain>
    </source>
</reference>
<keyword evidence="2" id="KW-1185">Reference proteome</keyword>
<protein>
    <submittedName>
        <fullName evidence="1">Uncharacterized protein</fullName>
    </submittedName>
</protein>
<gene>
    <name evidence="1" type="ORF">ACFP73_16665</name>
</gene>
<organism evidence="1 2">
    <name type="scientific">Tatumella punctata</name>
    <dbReference type="NCBI Taxonomy" id="399969"/>
    <lineage>
        <taxon>Bacteria</taxon>
        <taxon>Pseudomonadati</taxon>
        <taxon>Pseudomonadota</taxon>
        <taxon>Gammaproteobacteria</taxon>
        <taxon>Enterobacterales</taxon>
        <taxon>Erwiniaceae</taxon>
        <taxon>Tatumella</taxon>
    </lineage>
</organism>
<proteinExistence type="predicted"/>
<name>A0ABW1VUK1_9GAMM</name>
<dbReference type="EMBL" id="JBHSUC010000053">
    <property type="protein sequence ID" value="MFC6363683.1"/>
    <property type="molecule type" value="Genomic_DNA"/>
</dbReference>
<evidence type="ECO:0000313" key="1">
    <source>
        <dbReference type="EMBL" id="MFC6363683.1"/>
    </source>
</evidence>
<evidence type="ECO:0000313" key="2">
    <source>
        <dbReference type="Proteomes" id="UP001596215"/>
    </source>
</evidence>
<sequence>MKKLTKRHGSYDMTLMSDALACYAANVEDAYLTVGAQPDKDYTINDLFNLAMRYMELQGVERVGKDVHTDTTIAGQQ</sequence>
<dbReference type="Proteomes" id="UP001596215">
    <property type="component" value="Unassembled WGS sequence"/>
</dbReference>
<accession>A0ABW1VUK1</accession>
<dbReference type="RefSeq" id="WP_343876537.1">
    <property type="nucleotide sequence ID" value="NZ_BAAAFW010000002.1"/>
</dbReference>